<dbReference type="AlphaFoldDB" id="A0A5C6N6Q9"/>
<protein>
    <submittedName>
        <fullName evidence="2">Uncharacterized protein</fullName>
    </submittedName>
</protein>
<evidence type="ECO:0000313" key="3">
    <source>
        <dbReference type="Proteomes" id="UP000324091"/>
    </source>
</evidence>
<sequence>MTFEEKKKRLLNLYFEARAAFSAPITATARESWNRLELPPARERGRSHTRHHSPSLTAAEDVSLTVTLAPTRTHQRGGGGAQARLLWLEIESGPRWLEGAQGMLGDFRYTWRDINQAGGLRSGQGCEFQEGERVAASDGDGFSSRNERQLEGRRGRKVLSQSSELVPIRKRLRGSDGCQVKSWIVKILFSSLASPFGPEPLTTLRRSYRPVTSPPFPRALIFKKPDGVGKRIAVFGASGNDLTTRAVSSEDGEALMSDIGGMRLNTAPSPDGEPTAAALDHLFIGRREANAALEREREAPSGETGQFRRF</sequence>
<gene>
    <name evidence="2" type="ORF">D4764_03G0001600</name>
</gene>
<keyword evidence="3" id="KW-1185">Reference proteome</keyword>
<evidence type="ECO:0000313" key="2">
    <source>
        <dbReference type="EMBL" id="TWW63152.1"/>
    </source>
</evidence>
<evidence type="ECO:0000256" key="1">
    <source>
        <dbReference type="SAM" id="MobiDB-lite"/>
    </source>
</evidence>
<reference evidence="2 3" key="1">
    <citation type="submission" date="2019-04" db="EMBL/GenBank/DDBJ databases">
        <title>Chromosome genome assembly for Takifugu flavidus.</title>
        <authorList>
            <person name="Xiao S."/>
        </authorList>
    </citation>
    <scope>NUCLEOTIDE SEQUENCE [LARGE SCALE GENOMIC DNA]</scope>
    <source>
        <strain evidence="2">HTHZ2018</strain>
        <tissue evidence="2">Muscle</tissue>
    </source>
</reference>
<accession>A0A5C6N6Q9</accession>
<feature type="region of interest" description="Disordered" evidence="1">
    <location>
        <begin position="131"/>
        <end position="156"/>
    </location>
</feature>
<name>A0A5C6N6Q9_9TELE</name>
<organism evidence="2 3">
    <name type="scientific">Takifugu flavidus</name>
    <name type="common">sansaifugu</name>
    <dbReference type="NCBI Taxonomy" id="433684"/>
    <lineage>
        <taxon>Eukaryota</taxon>
        <taxon>Metazoa</taxon>
        <taxon>Chordata</taxon>
        <taxon>Craniata</taxon>
        <taxon>Vertebrata</taxon>
        <taxon>Euteleostomi</taxon>
        <taxon>Actinopterygii</taxon>
        <taxon>Neopterygii</taxon>
        <taxon>Teleostei</taxon>
        <taxon>Neoteleostei</taxon>
        <taxon>Acanthomorphata</taxon>
        <taxon>Eupercaria</taxon>
        <taxon>Tetraodontiformes</taxon>
        <taxon>Tetradontoidea</taxon>
        <taxon>Tetraodontidae</taxon>
        <taxon>Takifugu</taxon>
    </lineage>
</organism>
<dbReference type="Proteomes" id="UP000324091">
    <property type="component" value="Chromosome 3"/>
</dbReference>
<proteinExistence type="predicted"/>
<dbReference type="EMBL" id="RHFK02000016">
    <property type="protein sequence ID" value="TWW63152.1"/>
    <property type="molecule type" value="Genomic_DNA"/>
</dbReference>
<comment type="caution">
    <text evidence="2">The sequence shown here is derived from an EMBL/GenBank/DDBJ whole genome shotgun (WGS) entry which is preliminary data.</text>
</comment>